<organism evidence="1 2">
    <name type="scientific">Ficus carica</name>
    <name type="common">Common fig</name>
    <dbReference type="NCBI Taxonomy" id="3494"/>
    <lineage>
        <taxon>Eukaryota</taxon>
        <taxon>Viridiplantae</taxon>
        <taxon>Streptophyta</taxon>
        <taxon>Embryophyta</taxon>
        <taxon>Tracheophyta</taxon>
        <taxon>Spermatophyta</taxon>
        <taxon>Magnoliopsida</taxon>
        <taxon>eudicotyledons</taxon>
        <taxon>Gunneridae</taxon>
        <taxon>Pentapetalae</taxon>
        <taxon>rosids</taxon>
        <taxon>fabids</taxon>
        <taxon>Rosales</taxon>
        <taxon>Moraceae</taxon>
        <taxon>Ficeae</taxon>
        <taxon>Ficus</taxon>
    </lineage>
</organism>
<dbReference type="EMBL" id="BTGU01000077">
    <property type="protein sequence ID" value="GMN58295.1"/>
    <property type="molecule type" value="Genomic_DNA"/>
</dbReference>
<keyword evidence="2" id="KW-1185">Reference proteome</keyword>
<comment type="caution">
    <text evidence="1">The sequence shown here is derived from an EMBL/GenBank/DDBJ whole genome shotgun (WGS) entry which is preliminary data.</text>
</comment>
<reference evidence="1" key="1">
    <citation type="submission" date="2023-07" db="EMBL/GenBank/DDBJ databases">
        <title>draft genome sequence of fig (Ficus carica).</title>
        <authorList>
            <person name="Takahashi T."/>
            <person name="Nishimura K."/>
        </authorList>
    </citation>
    <scope>NUCLEOTIDE SEQUENCE</scope>
</reference>
<evidence type="ECO:0000313" key="2">
    <source>
        <dbReference type="Proteomes" id="UP001187192"/>
    </source>
</evidence>
<gene>
    <name evidence="1" type="ORF">TIFTF001_027390</name>
</gene>
<accession>A0AA88IZK0</accession>
<dbReference type="Proteomes" id="UP001187192">
    <property type="component" value="Unassembled WGS sequence"/>
</dbReference>
<evidence type="ECO:0000313" key="1">
    <source>
        <dbReference type="EMBL" id="GMN58295.1"/>
    </source>
</evidence>
<sequence length="61" mass="6885">MKVENDALKETVKKNDVDIAGLVAHMIDEYSKATLKACYELLNEYKQGLLVEGDVDKEIEL</sequence>
<dbReference type="AlphaFoldDB" id="A0AA88IZK0"/>
<proteinExistence type="predicted"/>
<name>A0AA88IZK0_FICCA</name>
<protein>
    <submittedName>
        <fullName evidence="1">Uncharacterized protein</fullName>
    </submittedName>
</protein>